<comment type="caution">
    <text evidence="2">The sequence shown here is derived from an EMBL/GenBank/DDBJ whole genome shotgun (WGS) entry which is preliminary data.</text>
</comment>
<evidence type="ECO:0000313" key="3">
    <source>
        <dbReference type="Proteomes" id="UP001428341"/>
    </source>
</evidence>
<feature type="transmembrane region" description="Helical" evidence="1">
    <location>
        <begin position="20"/>
        <end position="40"/>
    </location>
</feature>
<evidence type="ECO:0000256" key="1">
    <source>
        <dbReference type="SAM" id="Phobius"/>
    </source>
</evidence>
<accession>A0AAP0LYJ4</accession>
<keyword evidence="3" id="KW-1185">Reference proteome</keyword>
<protein>
    <submittedName>
        <fullName evidence="2">Uncharacterized protein</fullName>
    </submittedName>
</protein>
<dbReference type="AlphaFoldDB" id="A0AAP0LYJ4"/>
<dbReference type="Proteomes" id="UP001428341">
    <property type="component" value="Unassembled WGS sequence"/>
</dbReference>
<reference evidence="2 3" key="1">
    <citation type="submission" date="2024-05" db="EMBL/GenBank/DDBJ databases">
        <title>Haplotype-resolved chromosome-level genome assembly of Huyou (Citrus changshanensis).</title>
        <authorList>
            <person name="Miao C."/>
            <person name="Chen W."/>
            <person name="Wu Y."/>
            <person name="Wang L."/>
            <person name="Zhao S."/>
            <person name="Grierson D."/>
            <person name="Xu C."/>
            <person name="Chen K."/>
        </authorList>
    </citation>
    <scope>NUCLEOTIDE SEQUENCE [LARGE SCALE GENOMIC DNA]</scope>
    <source>
        <strain evidence="2">01-14</strain>
        <tissue evidence="2">Leaf</tissue>
    </source>
</reference>
<keyword evidence="1" id="KW-1133">Transmembrane helix</keyword>
<sequence>MWSPVKSYINFRQVIVILPSLKIALAPDQCLMVLVLLLGYRELKTVSLRLALLSDSFGSTNGFYCCHLLSDLSPPEKPIAFCSHYNGSGYCDRQRFAAASTVSSHARI</sequence>
<gene>
    <name evidence="2" type="ORF">WN944_020431</name>
</gene>
<evidence type="ECO:0000313" key="2">
    <source>
        <dbReference type="EMBL" id="KAK9189026.1"/>
    </source>
</evidence>
<name>A0AAP0LYJ4_9ROSI</name>
<organism evidence="2 3">
    <name type="scientific">Citrus x changshan-huyou</name>
    <dbReference type="NCBI Taxonomy" id="2935761"/>
    <lineage>
        <taxon>Eukaryota</taxon>
        <taxon>Viridiplantae</taxon>
        <taxon>Streptophyta</taxon>
        <taxon>Embryophyta</taxon>
        <taxon>Tracheophyta</taxon>
        <taxon>Spermatophyta</taxon>
        <taxon>Magnoliopsida</taxon>
        <taxon>eudicotyledons</taxon>
        <taxon>Gunneridae</taxon>
        <taxon>Pentapetalae</taxon>
        <taxon>rosids</taxon>
        <taxon>malvids</taxon>
        <taxon>Sapindales</taxon>
        <taxon>Rutaceae</taxon>
        <taxon>Aurantioideae</taxon>
        <taxon>Citrus</taxon>
    </lineage>
</organism>
<dbReference type="EMBL" id="JBCGBO010000007">
    <property type="protein sequence ID" value="KAK9189026.1"/>
    <property type="molecule type" value="Genomic_DNA"/>
</dbReference>
<keyword evidence="1" id="KW-0812">Transmembrane</keyword>
<proteinExistence type="predicted"/>
<keyword evidence="1" id="KW-0472">Membrane</keyword>